<sequence length="123" mass="14671">MKHKMRHGVICRACGFGRCCRDGVEVDLFEAARILKQLRNRPLGLAKPWFRYLRADKRSPSGFVFSTIVRDKRCVFQDKNMRCRIYPIRPRYCREFPLEDGRVAPYYHLLCHHAPGRRHKRNP</sequence>
<dbReference type="OrthoDB" id="9810361at2"/>
<keyword evidence="2" id="KW-1185">Reference proteome</keyword>
<organism evidence="1 2">
    <name type="scientific">Velamenicoccus archaeovorus</name>
    <dbReference type="NCBI Taxonomy" id="1930593"/>
    <lineage>
        <taxon>Bacteria</taxon>
        <taxon>Pseudomonadati</taxon>
        <taxon>Candidatus Omnitrophota</taxon>
        <taxon>Candidatus Velamenicoccus</taxon>
    </lineage>
</organism>
<dbReference type="KEGG" id="vai:BU251_01545"/>
<gene>
    <name evidence="1" type="ORF">BU251_01545</name>
</gene>
<accession>A0A410P329</accession>
<dbReference type="Pfam" id="PF03692">
    <property type="entry name" value="CxxCxxCC"/>
    <property type="match status" value="1"/>
</dbReference>
<proteinExistence type="predicted"/>
<name>A0A410P329_VELA1</name>
<dbReference type="Proteomes" id="UP000287243">
    <property type="component" value="Chromosome"/>
</dbReference>
<dbReference type="RefSeq" id="WP_128699141.1">
    <property type="nucleotide sequence ID" value="NZ_CP019384.1"/>
</dbReference>
<dbReference type="InterPro" id="IPR005358">
    <property type="entry name" value="Puta_zinc/iron-chelating_dom"/>
</dbReference>
<dbReference type="EMBL" id="CP019384">
    <property type="protein sequence ID" value="QAT16502.1"/>
    <property type="molecule type" value="Genomic_DNA"/>
</dbReference>
<reference evidence="1 2" key="1">
    <citation type="submission" date="2017-01" db="EMBL/GenBank/DDBJ databases">
        <title>First insights into the biology of 'candidatus Vampirococcus archaeovorus'.</title>
        <authorList>
            <person name="Kizina J."/>
            <person name="Jordan S."/>
            <person name="Stueber K."/>
            <person name="Reinhardt R."/>
            <person name="Harder J."/>
        </authorList>
    </citation>
    <scope>NUCLEOTIDE SEQUENCE [LARGE SCALE GENOMIC DNA]</scope>
    <source>
        <strain evidence="1 2">LiM</strain>
    </source>
</reference>
<evidence type="ECO:0008006" key="3">
    <source>
        <dbReference type="Google" id="ProtNLM"/>
    </source>
</evidence>
<evidence type="ECO:0000313" key="1">
    <source>
        <dbReference type="EMBL" id="QAT16502.1"/>
    </source>
</evidence>
<protein>
    <recommendedName>
        <fullName evidence="3">YkgJ family cysteine cluster protein</fullName>
    </recommendedName>
</protein>
<dbReference type="AlphaFoldDB" id="A0A410P329"/>
<evidence type="ECO:0000313" key="2">
    <source>
        <dbReference type="Proteomes" id="UP000287243"/>
    </source>
</evidence>